<evidence type="ECO:0000256" key="2">
    <source>
        <dbReference type="SAM" id="SignalP"/>
    </source>
</evidence>
<feature type="region of interest" description="Disordered" evidence="1">
    <location>
        <begin position="30"/>
        <end position="64"/>
    </location>
</feature>
<feature type="chain" id="PRO_5022241530" description="Secreted protein" evidence="2">
    <location>
        <begin position="33"/>
        <end position="180"/>
    </location>
</feature>
<dbReference type="OrthoDB" id="276591at2"/>
<keyword evidence="4" id="KW-1185">Reference proteome</keyword>
<dbReference type="AlphaFoldDB" id="A0A517SK88"/>
<feature type="compositionally biased region" description="Low complexity" evidence="1">
    <location>
        <begin position="32"/>
        <end position="48"/>
    </location>
</feature>
<reference evidence="3 4" key="1">
    <citation type="submission" date="2019-02" db="EMBL/GenBank/DDBJ databases">
        <title>Deep-cultivation of Planctomycetes and their phenomic and genomic characterization uncovers novel biology.</title>
        <authorList>
            <person name="Wiegand S."/>
            <person name="Jogler M."/>
            <person name="Boedeker C."/>
            <person name="Pinto D."/>
            <person name="Vollmers J."/>
            <person name="Rivas-Marin E."/>
            <person name="Kohn T."/>
            <person name="Peeters S.H."/>
            <person name="Heuer A."/>
            <person name="Rast P."/>
            <person name="Oberbeckmann S."/>
            <person name="Bunk B."/>
            <person name="Jeske O."/>
            <person name="Meyerdierks A."/>
            <person name="Storesund J.E."/>
            <person name="Kallscheuer N."/>
            <person name="Luecker S."/>
            <person name="Lage O.M."/>
            <person name="Pohl T."/>
            <person name="Merkel B.J."/>
            <person name="Hornburger P."/>
            <person name="Mueller R.-W."/>
            <person name="Bruemmer F."/>
            <person name="Labrenz M."/>
            <person name="Spormann A.M."/>
            <person name="Op den Camp H."/>
            <person name="Overmann J."/>
            <person name="Amann R."/>
            <person name="Jetten M.S.M."/>
            <person name="Mascher T."/>
            <person name="Medema M.H."/>
            <person name="Devos D.P."/>
            <person name="Kaster A.-K."/>
            <person name="Ovreas L."/>
            <person name="Rohde M."/>
            <person name="Galperin M.Y."/>
            <person name="Jogler C."/>
        </authorList>
    </citation>
    <scope>NUCLEOTIDE SEQUENCE [LARGE SCALE GENOMIC DNA]</scope>
    <source>
        <strain evidence="3 4">Pan44</strain>
    </source>
</reference>
<organism evidence="3 4">
    <name type="scientific">Caulifigura coniformis</name>
    <dbReference type="NCBI Taxonomy" id="2527983"/>
    <lineage>
        <taxon>Bacteria</taxon>
        <taxon>Pseudomonadati</taxon>
        <taxon>Planctomycetota</taxon>
        <taxon>Planctomycetia</taxon>
        <taxon>Planctomycetales</taxon>
        <taxon>Planctomycetaceae</taxon>
        <taxon>Caulifigura</taxon>
    </lineage>
</organism>
<protein>
    <recommendedName>
        <fullName evidence="5">Secreted protein</fullName>
    </recommendedName>
</protein>
<keyword evidence="2" id="KW-0732">Signal</keyword>
<evidence type="ECO:0000313" key="4">
    <source>
        <dbReference type="Proteomes" id="UP000315700"/>
    </source>
</evidence>
<evidence type="ECO:0000256" key="1">
    <source>
        <dbReference type="SAM" id="MobiDB-lite"/>
    </source>
</evidence>
<name>A0A517SK88_9PLAN</name>
<dbReference type="InParanoid" id="A0A517SK88"/>
<accession>A0A517SK88</accession>
<feature type="signal peptide" evidence="2">
    <location>
        <begin position="1"/>
        <end position="32"/>
    </location>
</feature>
<dbReference type="KEGG" id="ccos:Pan44_45990"/>
<gene>
    <name evidence="3" type="ORF">Pan44_45990</name>
</gene>
<evidence type="ECO:0000313" key="3">
    <source>
        <dbReference type="EMBL" id="QDT56543.1"/>
    </source>
</evidence>
<proteinExistence type="predicted"/>
<evidence type="ECO:0008006" key="5">
    <source>
        <dbReference type="Google" id="ProtNLM"/>
    </source>
</evidence>
<dbReference type="Proteomes" id="UP000315700">
    <property type="component" value="Chromosome"/>
</dbReference>
<feature type="compositionally biased region" description="Basic and acidic residues" evidence="1">
    <location>
        <begin position="49"/>
        <end position="64"/>
    </location>
</feature>
<dbReference type="EMBL" id="CP036271">
    <property type="protein sequence ID" value="QDT56543.1"/>
    <property type="molecule type" value="Genomic_DNA"/>
</dbReference>
<dbReference type="RefSeq" id="WP_145034010.1">
    <property type="nucleotide sequence ID" value="NZ_CP036271.1"/>
</dbReference>
<sequence precursor="true">MRQAMNFSGHSAPWACLAIVGASLALPGCGGAAPQKTTSTPASSTAAEAGHDHDHPSEGPHHGDLVELGNEEYHAEIVHGAEGSITVYILDGSARNVVPIESTEVVLNLAHDGKPDQFHLPAAPQDSDGAGKSSKFHVVSAELARHLDDENSNAKLVVTIAGKQFTSKVEHHHDHDHSHK</sequence>